<evidence type="ECO:0000313" key="2">
    <source>
        <dbReference type="EMBL" id="GIY58652.1"/>
    </source>
</evidence>
<reference evidence="2 3" key="1">
    <citation type="submission" date="2021-06" db="EMBL/GenBank/DDBJ databases">
        <title>Caerostris extrusa draft genome.</title>
        <authorList>
            <person name="Kono N."/>
            <person name="Arakawa K."/>
        </authorList>
    </citation>
    <scope>NUCLEOTIDE SEQUENCE [LARGE SCALE GENOMIC DNA]</scope>
</reference>
<gene>
    <name evidence="2" type="ORF">CEXT_467011</name>
</gene>
<protein>
    <submittedName>
        <fullName evidence="2">Uncharacterized protein</fullName>
    </submittedName>
</protein>
<dbReference type="AlphaFoldDB" id="A0AAV4ULF0"/>
<evidence type="ECO:0000313" key="3">
    <source>
        <dbReference type="Proteomes" id="UP001054945"/>
    </source>
</evidence>
<comment type="caution">
    <text evidence="2">The sequence shown here is derived from an EMBL/GenBank/DDBJ whole genome shotgun (WGS) entry which is preliminary data.</text>
</comment>
<accession>A0AAV4ULF0</accession>
<feature type="region of interest" description="Disordered" evidence="1">
    <location>
        <begin position="16"/>
        <end position="96"/>
    </location>
</feature>
<keyword evidence="3" id="KW-1185">Reference proteome</keyword>
<feature type="compositionally biased region" description="Basic and acidic residues" evidence="1">
    <location>
        <begin position="54"/>
        <end position="68"/>
    </location>
</feature>
<name>A0AAV4ULF0_CAEEX</name>
<evidence type="ECO:0000256" key="1">
    <source>
        <dbReference type="SAM" id="MobiDB-lite"/>
    </source>
</evidence>
<dbReference type="EMBL" id="BPLR01013084">
    <property type="protein sequence ID" value="GIY58652.1"/>
    <property type="molecule type" value="Genomic_DNA"/>
</dbReference>
<organism evidence="2 3">
    <name type="scientific">Caerostris extrusa</name>
    <name type="common">Bark spider</name>
    <name type="synonym">Caerostris bankana</name>
    <dbReference type="NCBI Taxonomy" id="172846"/>
    <lineage>
        <taxon>Eukaryota</taxon>
        <taxon>Metazoa</taxon>
        <taxon>Ecdysozoa</taxon>
        <taxon>Arthropoda</taxon>
        <taxon>Chelicerata</taxon>
        <taxon>Arachnida</taxon>
        <taxon>Araneae</taxon>
        <taxon>Araneomorphae</taxon>
        <taxon>Entelegynae</taxon>
        <taxon>Araneoidea</taxon>
        <taxon>Araneidae</taxon>
        <taxon>Caerostris</taxon>
    </lineage>
</organism>
<sequence length="118" mass="13106">MNYIQDHTSIQVTLLQQKKDESPYQSHQTDITKPILIGETATSEDTEQQSPSESQERKTFGDSEDKSSHISSDSSEDQKSDSSGATRPPITGFVPPSLDIDLEITLKQQIELLTTPEL</sequence>
<proteinExistence type="predicted"/>
<dbReference type="Proteomes" id="UP001054945">
    <property type="component" value="Unassembled WGS sequence"/>
</dbReference>